<name>F2NWH5_TRES6</name>
<organism evidence="1 2">
    <name type="scientific">Treponema succinifaciens (strain ATCC 33096 / DSM 2489 / 6091)</name>
    <dbReference type="NCBI Taxonomy" id="869209"/>
    <lineage>
        <taxon>Bacteria</taxon>
        <taxon>Pseudomonadati</taxon>
        <taxon>Spirochaetota</taxon>
        <taxon>Spirochaetia</taxon>
        <taxon>Spirochaetales</taxon>
        <taxon>Treponemataceae</taxon>
        <taxon>Treponema</taxon>
    </lineage>
</organism>
<reference evidence="2" key="2">
    <citation type="submission" date="2011-04" db="EMBL/GenBank/DDBJ databases">
        <title>The complete genome of chromosome of Treponema succinifaciens DSM 2489.</title>
        <authorList>
            <person name="Lucas S."/>
            <person name="Copeland A."/>
            <person name="Lapidus A."/>
            <person name="Bruce D."/>
            <person name="Goodwin L."/>
            <person name="Pitluck S."/>
            <person name="Peters L."/>
            <person name="Kyrpides N."/>
            <person name="Mavromatis K."/>
            <person name="Ivanova N."/>
            <person name="Ovchinnikova G."/>
            <person name="Teshima H."/>
            <person name="Detter J.C."/>
            <person name="Tapia R."/>
            <person name="Han C."/>
            <person name="Land M."/>
            <person name="Hauser L."/>
            <person name="Markowitz V."/>
            <person name="Cheng J.-F."/>
            <person name="Hugenholtz P."/>
            <person name="Woyke T."/>
            <person name="Wu D."/>
            <person name="Gronow S."/>
            <person name="Wellnitz S."/>
            <person name="Brambilla E."/>
            <person name="Klenk H.-P."/>
            <person name="Eisen J.A."/>
        </authorList>
    </citation>
    <scope>NUCLEOTIDE SEQUENCE [LARGE SCALE GENOMIC DNA]</scope>
    <source>
        <strain evidence="2">ATCC 33096 / DSM 2489 / 6091</strain>
    </source>
</reference>
<dbReference type="AlphaFoldDB" id="F2NWH5"/>
<dbReference type="HOGENOM" id="CLU_071023_2_0_12"/>
<dbReference type="eggNOG" id="COG5464">
    <property type="taxonomic scope" value="Bacteria"/>
</dbReference>
<dbReference type="OrthoDB" id="9775482at2"/>
<reference evidence="1 2" key="1">
    <citation type="journal article" date="2011" name="Stand. Genomic Sci.">
        <title>Complete genome sequence of Treponema succinifaciens type strain (6091).</title>
        <authorList>
            <person name="Han C."/>
            <person name="Gronow S."/>
            <person name="Teshima H."/>
            <person name="Lapidus A."/>
            <person name="Nolan M."/>
            <person name="Lucas S."/>
            <person name="Hammon N."/>
            <person name="Deshpande S."/>
            <person name="Cheng J.F."/>
            <person name="Zeytun A."/>
            <person name="Tapia R."/>
            <person name="Goodwin L."/>
            <person name="Pitluck S."/>
            <person name="Liolios K."/>
            <person name="Pagani I."/>
            <person name="Ivanova N."/>
            <person name="Mavromatis K."/>
            <person name="Mikhailova N."/>
            <person name="Huntemann M."/>
            <person name="Pati A."/>
            <person name="Chen A."/>
            <person name="Palaniappan K."/>
            <person name="Land M."/>
            <person name="Hauser L."/>
            <person name="Brambilla E.M."/>
            <person name="Rohde M."/>
            <person name="Goker M."/>
            <person name="Woyke T."/>
            <person name="Bristow J."/>
            <person name="Eisen J.A."/>
            <person name="Markowitz V."/>
            <person name="Hugenholtz P."/>
            <person name="Kyrpides N.C."/>
            <person name="Klenk H.P."/>
            <person name="Detter J.C."/>
        </authorList>
    </citation>
    <scope>NUCLEOTIDE SEQUENCE [LARGE SCALE GENOMIC DNA]</scope>
    <source>
        <strain evidence="2">ATCC 33096 / DSM 2489 / 6091</strain>
    </source>
</reference>
<accession>F2NWH5</accession>
<gene>
    <name evidence="1" type="ordered locus">Tresu_2301</name>
</gene>
<keyword evidence="2" id="KW-1185">Reference proteome</keyword>
<dbReference type="Proteomes" id="UP000006852">
    <property type="component" value="Chromosome"/>
</dbReference>
<sequence>MEEMHELTPAEKWERATLADNFIFCKVMTANPDLCKELLELLLNIKIERIEIPVAERSFKVDYDSKGIRFDVYVKDGTGRCFDIEIQTTNRTNLAKRARYYQGLMDVDSLVSGADYSELNESYVIFLCMEDAFGNGLPVYDFHQVCKQDSEVLLNDGTHKVFFNASKYDKMPTESLREFFKFLNGLNAASDFTDQLEQKVRYAKTNAQWRHRFMTWEQEMRIQVKEKSEQLAKTIAKEMAAEKVEETAKKLLAEKIAPEVVAKCTGLSLEQVKKLANG</sequence>
<dbReference type="Pfam" id="PF12784">
    <property type="entry name" value="PDDEXK_2"/>
    <property type="match status" value="1"/>
</dbReference>
<dbReference type="STRING" id="869209.Tresu_2301"/>
<evidence type="ECO:0000313" key="1">
    <source>
        <dbReference type="EMBL" id="AEB15164.1"/>
    </source>
</evidence>
<protein>
    <recommendedName>
        <fullName evidence="3">Rpn family recombination-promoting nuclease/putative transposase</fullName>
    </recommendedName>
</protein>
<proteinExistence type="predicted"/>
<dbReference type="RefSeq" id="WP_013702416.1">
    <property type="nucleotide sequence ID" value="NC_015385.1"/>
</dbReference>
<dbReference type="EMBL" id="CP002631">
    <property type="protein sequence ID" value="AEB15164.1"/>
    <property type="molecule type" value="Genomic_DNA"/>
</dbReference>
<dbReference type="KEGG" id="tsu:Tresu_2301"/>
<dbReference type="InterPro" id="IPR010106">
    <property type="entry name" value="RpnA"/>
</dbReference>
<dbReference type="NCBIfam" id="TIGR01784">
    <property type="entry name" value="T_den_put_tspse"/>
    <property type="match status" value="1"/>
</dbReference>
<evidence type="ECO:0000313" key="2">
    <source>
        <dbReference type="Proteomes" id="UP000006852"/>
    </source>
</evidence>
<dbReference type="GeneID" id="302999414"/>
<evidence type="ECO:0008006" key="3">
    <source>
        <dbReference type="Google" id="ProtNLM"/>
    </source>
</evidence>